<proteinExistence type="predicted"/>
<accession>A0A4R6S751</accession>
<protein>
    <submittedName>
        <fullName evidence="2">Uncharacterized protein</fullName>
    </submittedName>
</protein>
<dbReference type="OrthoDB" id="4863392at2"/>
<dbReference type="EMBL" id="SNXZ01000005">
    <property type="protein sequence ID" value="TDP95174.1"/>
    <property type="molecule type" value="Genomic_DNA"/>
</dbReference>
<dbReference type="Proteomes" id="UP000295444">
    <property type="component" value="Unassembled WGS sequence"/>
</dbReference>
<evidence type="ECO:0000313" key="3">
    <source>
        <dbReference type="Proteomes" id="UP000295444"/>
    </source>
</evidence>
<comment type="caution">
    <text evidence="2">The sequence shown here is derived from an EMBL/GenBank/DDBJ whole genome shotgun (WGS) entry which is preliminary data.</text>
</comment>
<sequence length="203" mass="20740">MPRRSRLRKLATVAVGLAVGAAAALVGTGTASAAPITLTYDVTGVTHIKKTDSDITLGPGALKSTLNAPDPTLTSELTLPTAHSKFNALGFLPTSADIDFLPDGPAIGTVSATQVTATAQVTIRVHNVWSGGLPVIVGSNCKTEVPATISLVSQPGFNVLIGGDLTGTYTMPELDNCLLVTGLLNALIAGPDNTINLHLAIHK</sequence>
<evidence type="ECO:0000313" key="2">
    <source>
        <dbReference type="EMBL" id="TDP95174.1"/>
    </source>
</evidence>
<organism evidence="2 3">
    <name type="scientific">Labedaea rhizosphaerae</name>
    <dbReference type="NCBI Taxonomy" id="598644"/>
    <lineage>
        <taxon>Bacteria</taxon>
        <taxon>Bacillati</taxon>
        <taxon>Actinomycetota</taxon>
        <taxon>Actinomycetes</taxon>
        <taxon>Pseudonocardiales</taxon>
        <taxon>Pseudonocardiaceae</taxon>
        <taxon>Labedaea</taxon>
    </lineage>
</organism>
<name>A0A4R6S751_LABRH</name>
<evidence type="ECO:0000256" key="1">
    <source>
        <dbReference type="SAM" id="SignalP"/>
    </source>
</evidence>
<keyword evidence="1" id="KW-0732">Signal</keyword>
<dbReference type="RefSeq" id="WP_133852545.1">
    <property type="nucleotide sequence ID" value="NZ_SNXZ01000005.1"/>
</dbReference>
<keyword evidence="3" id="KW-1185">Reference proteome</keyword>
<gene>
    <name evidence="2" type="ORF">EV186_105406</name>
</gene>
<reference evidence="2 3" key="1">
    <citation type="submission" date="2019-03" db="EMBL/GenBank/DDBJ databases">
        <title>Genomic Encyclopedia of Type Strains, Phase IV (KMG-IV): sequencing the most valuable type-strain genomes for metagenomic binning, comparative biology and taxonomic classification.</title>
        <authorList>
            <person name="Goeker M."/>
        </authorList>
    </citation>
    <scope>NUCLEOTIDE SEQUENCE [LARGE SCALE GENOMIC DNA]</scope>
    <source>
        <strain evidence="2 3">DSM 45361</strain>
    </source>
</reference>
<dbReference type="AlphaFoldDB" id="A0A4R6S751"/>
<feature type="signal peptide" evidence="1">
    <location>
        <begin position="1"/>
        <end position="33"/>
    </location>
</feature>
<feature type="chain" id="PRO_5020534105" evidence="1">
    <location>
        <begin position="34"/>
        <end position="203"/>
    </location>
</feature>